<protein>
    <submittedName>
        <fullName evidence="1">Uncharacterized protein</fullName>
    </submittedName>
</protein>
<feature type="non-terminal residue" evidence="1">
    <location>
        <position position="1"/>
    </location>
</feature>
<organism evidence="1">
    <name type="scientific">marine sediment metagenome</name>
    <dbReference type="NCBI Taxonomy" id="412755"/>
    <lineage>
        <taxon>unclassified sequences</taxon>
        <taxon>metagenomes</taxon>
        <taxon>ecological metagenomes</taxon>
    </lineage>
</organism>
<dbReference type="EMBL" id="BARW01038125">
    <property type="protein sequence ID" value="GAJ20632.1"/>
    <property type="molecule type" value="Genomic_DNA"/>
</dbReference>
<gene>
    <name evidence="1" type="ORF">S12H4_58625</name>
</gene>
<comment type="caution">
    <text evidence="1">The sequence shown here is derived from an EMBL/GenBank/DDBJ whole genome shotgun (WGS) entry which is preliminary data.</text>
</comment>
<dbReference type="AlphaFoldDB" id="X1VM84"/>
<accession>X1VM84</accession>
<sequence>HLFANYLARPEENTILINGIAYSPTSSAVKFENLSEELRNWSGFIPPEGYLEKCEPWPYEPYSGEALELRIAIWEDLKT</sequence>
<name>X1VM84_9ZZZZ</name>
<proteinExistence type="predicted"/>
<reference evidence="1" key="1">
    <citation type="journal article" date="2014" name="Front. Microbiol.">
        <title>High frequency of phylogenetically diverse reductive dehalogenase-homologous genes in deep subseafloor sedimentary metagenomes.</title>
        <authorList>
            <person name="Kawai M."/>
            <person name="Futagami T."/>
            <person name="Toyoda A."/>
            <person name="Takaki Y."/>
            <person name="Nishi S."/>
            <person name="Hori S."/>
            <person name="Arai W."/>
            <person name="Tsubouchi T."/>
            <person name="Morono Y."/>
            <person name="Uchiyama I."/>
            <person name="Ito T."/>
            <person name="Fujiyama A."/>
            <person name="Inagaki F."/>
            <person name="Takami H."/>
        </authorList>
    </citation>
    <scope>NUCLEOTIDE SEQUENCE</scope>
    <source>
        <strain evidence="1">Expedition CK06-06</strain>
    </source>
</reference>
<evidence type="ECO:0000313" key="1">
    <source>
        <dbReference type="EMBL" id="GAJ20632.1"/>
    </source>
</evidence>
<dbReference type="SUPFAM" id="SSF53850">
    <property type="entry name" value="Periplasmic binding protein-like II"/>
    <property type="match status" value="1"/>
</dbReference>